<dbReference type="AlphaFoldDB" id="A0AAV1L8R5"/>
<evidence type="ECO:0000313" key="3">
    <source>
        <dbReference type="Proteomes" id="UP001314205"/>
    </source>
</evidence>
<dbReference type="Proteomes" id="UP001314205">
    <property type="component" value="Unassembled WGS sequence"/>
</dbReference>
<evidence type="ECO:0000313" key="2">
    <source>
        <dbReference type="EMBL" id="CAK1591643.1"/>
    </source>
</evidence>
<protein>
    <submittedName>
        <fullName evidence="2">Uncharacterized protein</fullName>
    </submittedName>
</protein>
<reference evidence="2 3" key="1">
    <citation type="submission" date="2023-11" db="EMBL/GenBank/DDBJ databases">
        <authorList>
            <person name="Hedman E."/>
            <person name="Englund M."/>
            <person name="Stromberg M."/>
            <person name="Nyberg Akerstrom W."/>
            <person name="Nylinder S."/>
            <person name="Jareborg N."/>
            <person name="Kallberg Y."/>
            <person name="Kronander E."/>
        </authorList>
    </citation>
    <scope>NUCLEOTIDE SEQUENCE [LARGE SCALE GENOMIC DNA]</scope>
</reference>
<accession>A0AAV1L8R5</accession>
<keyword evidence="3" id="KW-1185">Reference proteome</keyword>
<comment type="caution">
    <text evidence="2">The sequence shown here is derived from an EMBL/GenBank/DDBJ whole genome shotgun (WGS) entry which is preliminary data.</text>
</comment>
<dbReference type="EMBL" id="CAVLGL010000087">
    <property type="protein sequence ID" value="CAK1591643.1"/>
    <property type="molecule type" value="Genomic_DNA"/>
</dbReference>
<proteinExistence type="predicted"/>
<feature type="region of interest" description="Disordered" evidence="1">
    <location>
        <begin position="97"/>
        <end position="116"/>
    </location>
</feature>
<gene>
    <name evidence="2" type="ORF">PARMNEM_LOCUS11830</name>
</gene>
<organism evidence="2 3">
    <name type="scientific">Parnassius mnemosyne</name>
    <name type="common">clouded apollo</name>
    <dbReference type="NCBI Taxonomy" id="213953"/>
    <lineage>
        <taxon>Eukaryota</taxon>
        <taxon>Metazoa</taxon>
        <taxon>Ecdysozoa</taxon>
        <taxon>Arthropoda</taxon>
        <taxon>Hexapoda</taxon>
        <taxon>Insecta</taxon>
        <taxon>Pterygota</taxon>
        <taxon>Neoptera</taxon>
        <taxon>Endopterygota</taxon>
        <taxon>Lepidoptera</taxon>
        <taxon>Glossata</taxon>
        <taxon>Ditrysia</taxon>
        <taxon>Papilionoidea</taxon>
        <taxon>Papilionidae</taxon>
        <taxon>Parnassiinae</taxon>
        <taxon>Parnassini</taxon>
        <taxon>Parnassius</taxon>
        <taxon>Driopa</taxon>
    </lineage>
</organism>
<name>A0AAV1L8R5_9NEOP</name>
<sequence length="317" mass="33529">MQTNSAEAMGRQTALGILVLVASTAAAPAPWLLGSFLRSPLTLPPYPAQDSGSFLPFGLEPCYNPEPSPCYPPCIPPCPEPCTQPCLENDNPPCPLPRPPQPADRTLPPPTPGGNGPIGVVISKSNIPERLRSAGFQAVQVPGGLFYITHSPSVLLQPPPILVRPAPLRPITPAAITVQPPQQPPIVPPRIVVRPAPLPPITPPPIRVQLPRPSPIQPKLVVVRPPKPAPIQPPPITVTQPQPPPINPPPIVVRRPIPPTVQPPTICIPTSAIFKGEPGIRYPGIPEPCMQYPGIPETCSVPCPGPCSCPYCSSPCD</sequence>
<feature type="compositionally biased region" description="Pro residues" evidence="1">
    <location>
        <begin position="97"/>
        <end position="112"/>
    </location>
</feature>
<dbReference type="PRINTS" id="PR01217">
    <property type="entry name" value="PRICHEXTENSN"/>
</dbReference>
<evidence type="ECO:0000256" key="1">
    <source>
        <dbReference type="SAM" id="MobiDB-lite"/>
    </source>
</evidence>